<proteinExistence type="predicted"/>
<evidence type="ECO:0000313" key="1">
    <source>
        <dbReference type="EMBL" id="GKH72746.1"/>
    </source>
</evidence>
<name>A0AA37K7J0_9BACT</name>
<organism evidence="1 2">
    <name type="scientific">Parabacteroides merdae</name>
    <dbReference type="NCBI Taxonomy" id="46503"/>
    <lineage>
        <taxon>Bacteria</taxon>
        <taxon>Pseudomonadati</taxon>
        <taxon>Bacteroidota</taxon>
        <taxon>Bacteroidia</taxon>
        <taxon>Bacteroidales</taxon>
        <taxon>Tannerellaceae</taxon>
        <taxon>Parabacteroides</taxon>
    </lineage>
</organism>
<dbReference type="Pfam" id="PF15869">
    <property type="entry name" value="TolB_like"/>
    <property type="match status" value="1"/>
</dbReference>
<dbReference type="PROSITE" id="PS51257">
    <property type="entry name" value="PROKAR_LIPOPROTEIN"/>
    <property type="match status" value="1"/>
</dbReference>
<dbReference type="EMBL" id="BQNZ01000002">
    <property type="protein sequence ID" value="GKH72746.1"/>
    <property type="molecule type" value="Genomic_DNA"/>
</dbReference>
<dbReference type="Proteomes" id="UP001055114">
    <property type="component" value="Unassembled WGS sequence"/>
</dbReference>
<gene>
    <name evidence="1" type="ORF">CE91St3_26090</name>
</gene>
<dbReference type="AlphaFoldDB" id="A0AA37K7J0"/>
<comment type="caution">
    <text evidence="1">The sequence shown here is derived from an EMBL/GenBank/DDBJ whole genome shotgun (WGS) entry which is preliminary data.</text>
</comment>
<accession>A0AA37K7J0</accession>
<dbReference type="InterPro" id="IPR011044">
    <property type="entry name" value="Quino_amine_DH_bsu"/>
</dbReference>
<evidence type="ECO:0000313" key="2">
    <source>
        <dbReference type="Proteomes" id="UP001055114"/>
    </source>
</evidence>
<reference evidence="1" key="1">
    <citation type="submission" date="2022-01" db="EMBL/GenBank/DDBJ databases">
        <title>Novel bile acid biosynthetic pathways are enriched in the microbiome of centenarians.</title>
        <authorList>
            <person name="Sato Y."/>
            <person name="Atarashi K."/>
            <person name="Plichta R.D."/>
            <person name="Arai Y."/>
            <person name="Sasajima S."/>
            <person name="Kearney M.S."/>
            <person name="Suda W."/>
            <person name="Takeshita K."/>
            <person name="Sasaki T."/>
            <person name="Okamoto S."/>
            <person name="Skelly N.A."/>
            <person name="Okamura Y."/>
            <person name="Vlamakis H."/>
            <person name="Li Y."/>
            <person name="Tanoue T."/>
            <person name="Takei H."/>
            <person name="Nittono H."/>
            <person name="Narushima S."/>
            <person name="Irie J."/>
            <person name="Itoh H."/>
            <person name="Moriya K."/>
            <person name="Sugiura Y."/>
            <person name="Suematsu M."/>
            <person name="Moritoki N."/>
            <person name="Shibata S."/>
            <person name="Littman R.D."/>
            <person name="Fischbach A.M."/>
            <person name="Uwamino Y."/>
            <person name="Inoue T."/>
            <person name="Honda A."/>
            <person name="Hattori M."/>
            <person name="Murai T."/>
            <person name="Xavier J.R."/>
            <person name="Hirose N."/>
            <person name="Honda K."/>
        </authorList>
    </citation>
    <scope>NUCLEOTIDE SEQUENCE</scope>
    <source>
        <strain evidence="1">CE91-St3</strain>
    </source>
</reference>
<sequence>MIMKSLFIIILCFLFTSCSENQYRIFTLPEETPVSGVDYPYELFMNYPWSIDIIDDKLLLFATKGDYFMRIVDANNGKEIKQIGLFGGGPKEFVQPVYWGKNGKDVYVYDEAKMYLRTYSWHEILNAEELPEAKTINLKGNEKNILFGKVLNQDYFVGSVVVGMPHPIIILDKELNTIGNMGNIPDKDHQSEALVTYGGSVSSYGNKFVSTMASFGYIACYEQQADGTCKILWDACAEQPIYKKDQLDLTLLKLGFADVKMTKNYIFCSYFGQKYDRDNRKNIKPRNMLVFDHQGNLLKNLRSERSLARFTVSEDEKTIYAATEEPEVAIIRFDISNILK</sequence>
<dbReference type="SUPFAM" id="SSF50969">
    <property type="entry name" value="YVTN repeat-like/Quinoprotein amine dehydrogenase"/>
    <property type="match status" value="1"/>
</dbReference>
<evidence type="ECO:0008006" key="3">
    <source>
        <dbReference type="Google" id="ProtNLM"/>
    </source>
</evidence>
<protein>
    <recommendedName>
        <fullName evidence="3">6-bladed beta-propeller</fullName>
    </recommendedName>
</protein>